<evidence type="ECO:0000313" key="3">
    <source>
        <dbReference type="Proteomes" id="UP000193409"/>
    </source>
</evidence>
<dbReference type="PROSITE" id="PS51257">
    <property type="entry name" value="PROKAR_LIPOPROTEIN"/>
    <property type="match status" value="1"/>
</dbReference>
<dbReference type="EMBL" id="FWFQ01000013">
    <property type="protein sequence ID" value="SLN41839.1"/>
    <property type="molecule type" value="Genomic_DNA"/>
</dbReference>
<keyword evidence="1" id="KW-0732">Signal</keyword>
<gene>
    <name evidence="2" type="ORF">PSA7680_02071</name>
</gene>
<keyword evidence="3" id="KW-1185">Reference proteome</keyword>
<proteinExistence type="predicted"/>
<protein>
    <recommendedName>
        <fullName evidence="4">Chitin-binding type-2 domain-containing protein</fullName>
    </recommendedName>
</protein>
<reference evidence="2 3" key="1">
    <citation type="submission" date="2017-03" db="EMBL/GenBank/DDBJ databases">
        <authorList>
            <person name="Afonso C.L."/>
            <person name="Miller P.J."/>
            <person name="Scott M.A."/>
            <person name="Spackman E."/>
            <person name="Goraichik I."/>
            <person name="Dimitrov K.M."/>
            <person name="Suarez D.L."/>
            <person name="Swayne D.E."/>
        </authorList>
    </citation>
    <scope>NUCLEOTIDE SEQUENCE [LARGE SCALE GENOMIC DNA]</scope>
    <source>
        <strain evidence="2 3">CECT 7680</strain>
    </source>
</reference>
<evidence type="ECO:0000256" key="1">
    <source>
        <dbReference type="SAM" id="SignalP"/>
    </source>
</evidence>
<feature type="chain" id="PRO_5012079762" description="Chitin-binding type-2 domain-containing protein" evidence="1">
    <location>
        <begin position="21"/>
        <end position="53"/>
    </location>
</feature>
<dbReference type="Proteomes" id="UP000193409">
    <property type="component" value="Unassembled WGS sequence"/>
</dbReference>
<evidence type="ECO:0008006" key="4">
    <source>
        <dbReference type="Google" id="ProtNLM"/>
    </source>
</evidence>
<dbReference type="AlphaFoldDB" id="A0A1Y5SNK7"/>
<accession>A0A1Y5SNK7</accession>
<evidence type="ECO:0000313" key="2">
    <source>
        <dbReference type="EMBL" id="SLN41839.1"/>
    </source>
</evidence>
<name>A0A1Y5SNK7_9RHOB</name>
<sequence length="53" mass="5119">MKLKGLLFAALLVLPSAAAAAGCGAGHEMGASSCPPGQVWDGDSQQCISGASS</sequence>
<feature type="signal peptide" evidence="1">
    <location>
        <begin position="1"/>
        <end position="20"/>
    </location>
</feature>
<organism evidence="2 3">
    <name type="scientific">Pseudoruegeria aquimaris</name>
    <dbReference type="NCBI Taxonomy" id="393663"/>
    <lineage>
        <taxon>Bacteria</taxon>
        <taxon>Pseudomonadati</taxon>
        <taxon>Pseudomonadota</taxon>
        <taxon>Alphaproteobacteria</taxon>
        <taxon>Rhodobacterales</taxon>
        <taxon>Roseobacteraceae</taxon>
        <taxon>Pseudoruegeria</taxon>
    </lineage>
</organism>